<dbReference type="EMBL" id="CP155620">
    <property type="protein sequence ID" value="XBJ29787.1"/>
    <property type="molecule type" value="Genomic_DNA"/>
</dbReference>
<dbReference type="SMART" id="SM00028">
    <property type="entry name" value="TPR"/>
    <property type="match status" value="4"/>
</dbReference>
<dbReference type="InterPro" id="IPR013105">
    <property type="entry name" value="TPR_2"/>
</dbReference>
<feature type="repeat" description="TPR" evidence="3">
    <location>
        <begin position="478"/>
        <end position="511"/>
    </location>
</feature>
<dbReference type="InterPro" id="IPR011990">
    <property type="entry name" value="TPR-like_helical_dom_sf"/>
</dbReference>
<name>A0AAU7E8N7_9BACT</name>
<keyword evidence="5" id="KW-1133">Transmembrane helix</keyword>
<keyword evidence="5" id="KW-0472">Membrane</keyword>
<dbReference type="Pfam" id="PF13432">
    <property type="entry name" value="TPR_16"/>
    <property type="match status" value="1"/>
</dbReference>
<dbReference type="SUPFAM" id="SSF48452">
    <property type="entry name" value="TPR-like"/>
    <property type="match status" value="3"/>
</dbReference>
<protein>
    <submittedName>
        <fullName evidence="6">Tetratricopeptide repeat protein</fullName>
    </submittedName>
</protein>
<evidence type="ECO:0000256" key="1">
    <source>
        <dbReference type="ARBA" id="ARBA00022737"/>
    </source>
</evidence>
<feature type="region of interest" description="Disordered" evidence="4">
    <location>
        <begin position="1"/>
        <end position="31"/>
    </location>
</feature>
<evidence type="ECO:0000313" key="6">
    <source>
        <dbReference type="EMBL" id="XBJ29787.1"/>
    </source>
</evidence>
<keyword evidence="5" id="KW-0812">Transmembrane</keyword>
<evidence type="ECO:0000256" key="3">
    <source>
        <dbReference type="PROSITE-ProRule" id="PRU00339"/>
    </source>
</evidence>
<gene>
    <name evidence="6" type="ORF">AAH949_02835</name>
</gene>
<dbReference type="RefSeq" id="WP_134238430.1">
    <property type="nucleotide sequence ID" value="NZ_CP155620.1"/>
</dbReference>
<reference evidence="6" key="1">
    <citation type="submission" date="2024-05" db="EMBL/GenBank/DDBJ databases">
        <title>Campylobacter coli isolated from environmental waters in Slovenia.</title>
        <authorList>
            <person name="Zautner A.E."/>
            <person name="Bunk B."/>
            <person name="Riedel T."/>
            <person name="Sproeer C."/>
        </authorList>
    </citation>
    <scope>NUCLEOTIDE SEQUENCE</scope>
    <source>
        <strain evidence="6">CCS1377</strain>
    </source>
</reference>
<feature type="compositionally biased region" description="Basic and acidic residues" evidence="4">
    <location>
        <begin position="1"/>
        <end position="16"/>
    </location>
</feature>
<dbReference type="Gene3D" id="1.25.40.10">
    <property type="entry name" value="Tetratricopeptide repeat domain"/>
    <property type="match status" value="3"/>
</dbReference>
<feature type="repeat" description="TPR" evidence="3">
    <location>
        <begin position="291"/>
        <end position="324"/>
    </location>
</feature>
<proteinExistence type="predicted"/>
<dbReference type="InterPro" id="IPR019734">
    <property type="entry name" value="TPR_rpt"/>
</dbReference>
<feature type="transmembrane region" description="Helical" evidence="5">
    <location>
        <begin position="71"/>
        <end position="94"/>
    </location>
</feature>
<evidence type="ECO:0000256" key="2">
    <source>
        <dbReference type="ARBA" id="ARBA00022803"/>
    </source>
</evidence>
<feature type="repeat" description="TPR" evidence="3">
    <location>
        <begin position="158"/>
        <end position="191"/>
    </location>
</feature>
<keyword evidence="1" id="KW-0677">Repeat</keyword>
<evidence type="ECO:0000256" key="4">
    <source>
        <dbReference type="SAM" id="MobiDB-lite"/>
    </source>
</evidence>
<keyword evidence="2 3" id="KW-0802">TPR repeat</keyword>
<dbReference type="Pfam" id="PF07719">
    <property type="entry name" value="TPR_2"/>
    <property type="match status" value="1"/>
</dbReference>
<accession>A0AAU7E8N7</accession>
<dbReference type="AlphaFoldDB" id="A0AAU7E8N7"/>
<feature type="compositionally biased region" description="Polar residues" evidence="4">
    <location>
        <begin position="17"/>
        <end position="27"/>
    </location>
</feature>
<dbReference type="PROSITE" id="PS50005">
    <property type="entry name" value="TPR"/>
    <property type="match status" value="3"/>
</dbReference>
<organism evidence="6">
    <name type="scientific">Campylobacter sp. CCS1377</name>
    <dbReference type="NCBI Taxonomy" id="3158229"/>
    <lineage>
        <taxon>Bacteria</taxon>
        <taxon>Pseudomonadati</taxon>
        <taxon>Campylobacterota</taxon>
        <taxon>Epsilonproteobacteria</taxon>
        <taxon>Campylobacterales</taxon>
        <taxon>Campylobacteraceae</taxon>
        <taxon>Campylobacter</taxon>
    </lineage>
</organism>
<evidence type="ECO:0000256" key="5">
    <source>
        <dbReference type="SAM" id="Phobius"/>
    </source>
</evidence>
<sequence>MAEEIILKEDDSKQNEQENLNQTVENSNLDEQEEMFELGKNEEGAQNNNETHQATFEEQKTNNSWLKGKKFIVLLSILCVVLIALLIFVFYLFFGNKEESSKIVLTTPQAQIPKDNFSAKFEMQKIEDMVQKANALYLKGEIEQALKVYEQIAVYSEAISNYNLGVSQMKQANYALALESFKKAIASKENQTVAAINAAVCALHLGNEKLFQYYIDLAYVYLSNEGDSKLFNYYLSLINYYKGYYLESLQMLQKTQVEPYTDNAKYLGAKIYAQINLDKQAIANLQEQESYEASLPLGLLYARMGEWDKAKPALDRATKIDALSNQALSALSLVELKTGMYQNLITKISNKNKAEQAQILGIYKIKTELKKELFNISIAQSKFTKDFLSDFHNQADLLFYFAPYQVFDSSQAFDYINKANATAFLEDEQSNNSYLNKGNALSSINAKLAKIIMQAFNYKLRDANEAFKNLLQNHKEHSVLNYNLALSYAQLKNYDQAYKYFTTSYHLDPTNYTAGAFAILSAKMIKQDFTKLNNEILENINADSNFNSQISRNIILLANNDYAATLPYLDEENQSKNPLNFIFRAIIAKNNNLHNRSDLEIANLKKALPKDIIANILFFNSQNSNLNIKEYAKNAQLYFQNSSLDYNALFGGASVVLENYVTLMQITGLLNQEREKLKHQLSISKENSQGITLALAYMDIFARQFQESYALYNILIDEYQIKDSNTLFLAAVAAIGANNPNSAVALLELAKLQNNQNQEARVALGLLYHQLENYEPALYQYERIENNFKSKFFTFDIK</sequence>